<dbReference type="SMART" id="SM00184">
    <property type="entry name" value="RING"/>
    <property type="match status" value="1"/>
</dbReference>
<dbReference type="PROSITE" id="PS50089">
    <property type="entry name" value="ZF_RING_2"/>
    <property type="match status" value="1"/>
</dbReference>
<dbReference type="InterPro" id="IPR013083">
    <property type="entry name" value="Znf_RING/FYVE/PHD"/>
</dbReference>
<evidence type="ECO:0000256" key="2">
    <source>
        <dbReference type="ARBA" id="ARBA00022771"/>
    </source>
</evidence>
<accession>A0A8S3UTB5</accession>
<dbReference type="AlphaFoldDB" id="A0A8S3UTB5"/>
<dbReference type="Pfam" id="PF00643">
    <property type="entry name" value="zf-B_box"/>
    <property type="match status" value="1"/>
</dbReference>
<name>A0A8S3UTB5_MYTED</name>
<dbReference type="SMART" id="SM00336">
    <property type="entry name" value="BBOX"/>
    <property type="match status" value="2"/>
</dbReference>
<evidence type="ECO:0000313" key="7">
    <source>
        <dbReference type="EMBL" id="CAG2248885.1"/>
    </source>
</evidence>
<keyword evidence="2 4" id="KW-0863">Zinc-finger</keyword>
<keyword evidence="8" id="KW-1185">Reference proteome</keyword>
<feature type="domain" description="B box-type" evidence="6">
    <location>
        <begin position="144"/>
        <end position="184"/>
    </location>
</feature>
<evidence type="ECO:0000256" key="4">
    <source>
        <dbReference type="PROSITE-ProRule" id="PRU00024"/>
    </source>
</evidence>
<dbReference type="PANTHER" id="PTHR25462">
    <property type="entry name" value="BONUS, ISOFORM C-RELATED"/>
    <property type="match status" value="1"/>
</dbReference>
<dbReference type="SUPFAM" id="SSF57845">
    <property type="entry name" value="B-box zinc-binding domain"/>
    <property type="match status" value="1"/>
</dbReference>
<dbReference type="Gene3D" id="3.30.40.10">
    <property type="entry name" value="Zinc/RING finger domain, C3HC4 (zinc finger)"/>
    <property type="match status" value="1"/>
</dbReference>
<dbReference type="Pfam" id="PF00097">
    <property type="entry name" value="zf-C3HC4"/>
    <property type="match status" value="1"/>
</dbReference>
<evidence type="ECO:0000256" key="1">
    <source>
        <dbReference type="ARBA" id="ARBA00022723"/>
    </source>
</evidence>
<reference evidence="7" key="1">
    <citation type="submission" date="2021-03" db="EMBL/GenBank/DDBJ databases">
        <authorList>
            <person name="Bekaert M."/>
        </authorList>
    </citation>
    <scope>NUCLEOTIDE SEQUENCE</scope>
</reference>
<dbReference type="OrthoDB" id="6048873at2759"/>
<evidence type="ECO:0000259" key="5">
    <source>
        <dbReference type="PROSITE" id="PS50089"/>
    </source>
</evidence>
<dbReference type="CDD" id="cd19757">
    <property type="entry name" value="Bbox1"/>
    <property type="match status" value="1"/>
</dbReference>
<evidence type="ECO:0008006" key="9">
    <source>
        <dbReference type="Google" id="ProtNLM"/>
    </source>
</evidence>
<dbReference type="InterPro" id="IPR000315">
    <property type="entry name" value="Znf_B-box"/>
</dbReference>
<dbReference type="GO" id="GO:0008270">
    <property type="term" value="F:zinc ion binding"/>
    <property type="evidence" value="ECO:0007669"/>
    <property type="project" value="UniProtKB-KW"/>
</dbReference>
<dbReference type="PROSITE" id="PS50119">
    <property type="entry name" value="ZF_BBOX"/>
    <property type="match status" value="2"/>
</dbReference>
<evidence type="ECO:0000256" key="3">
    <source>
        <dbReference type="ARBA" id="ARBA00022833"/>
    </source>
</evidence>
<evidence type="ECO:0000313" key="8">
    <source>
        <dbReference type="Proteomes" id="UP000683360"/>
    </source>
</evidence>
<feature type="domain" description="RING-type" evidence="5">
    <location>
        <begin position="13"/>
        <end position="53"/>
    </location>
</feature>
<protein>
    <recommendedName>
        <fullName evidence="9">TRIM56</fullName>
    </recommendedName>
</protein>
<gene>
    <name evidence="7" type="ORF">MEDL_60698</name>
</gene>
<evidence type="ECO:0000259" key="6">
    <source>
        <dbReference type="PROSITE" id="PS50119"/>
    </source>
</evidence>
<proteinExistence type="predicted"/>
<dbReference type="InterPro" id="IPR001841">
    <property type="entry name" value="Znf_RING"/>
</dbReference>
<sequence length="611" mass="70105">MAYSRSVEADNICGICKSEYTSPRILNCIHVFCTPCLEKLIENTQTFRCPLCRRDLPVPKEGIEHFPLCPFMVTSSCNEEKTSDCEITCEMCDEMVVYSRCVDCDQNMCRICHEYHLRNRTFRKHKLIEKVNPEIPVEQYQGTKDNEQCSEHGKSFSIYCKSCNLPICDECTQSKHACHKTNNLESTVKHMISSLDALVINLQSKVPFMDNIIQNAKEEEKKYCTHIKQTKTELKSMASNLKDIMCKSIDMMLSESIYDLESFSKADKKIIQTFIEESELNRIAMIKLLKTMQGTIRCGVASKIVRYSGALNRQSIMYDEHLSQFEMKLCIPKFHAGTFSHHQMKHYFGKIKREESTTVLTKTQLPSFQIHIFGNTLKMTTVMNFQNDSDLKSIMAVCDSYVYVTRLKYINREKHVGGPYYSAKVMKFDLNGDKKEEASSLQTNGTRFTIIGMNTKGLFVWSGNTIKSVPMELGEFTGVAINPCEHDVSHHCKTRNACLMDNENMLIICDCRFFEVNETGKIIRTFISADISKKGSGNPANFVLYTQAKIFLIAYSKEIYAISLTGDFTHLHRNESSDFVAMCEDRYENVFVADKNNNSIALFYIRRSLYS</sequence>
<dbReference type="EMBL" id="CAJPWZ010002951">
    <property type="protein sequence ID" value="CAG2248885.1"/>
    <property type="molecule type" value="Genomic_DNA"/>
</dbReference>
<dbReference type="PANTHER" id="PTHR25462:SF296">
    <property type="entry name" value="MEIOTIC P26, ISOFORM F"/>
    <property type="match status" value="1"/>
</dbReference>
<dbReference type="SUPFAM" id="SSF57850">
    <property type="entry name" value="RING/U-box"/>
    <property type="match status" value="1"/>
</dbReference>
<dbReference type="Gene3D" id="3.30.160.60">
    <property type="entry name" value="Classic Zinc Finger"/>
    <property type="match status" value="1"/>
</dbReference>
<comment type="caution">
    <text evidence="7">The sequence shown here is derived from an EMBL/GenBank/DDBJ whole genome shotgun (WGS) entry which is preliminary data.</text>
</comment>
<dbReference type="Proteomes" id="UP000683360">
    <property type="component" value="Unassembled WGS sequence"/>
</dbReference>
<dbReference type="InterPro" id="IPR047153">
    <property type="entry name" value="TRIM45/56/19-like"/>
</dbReference>
<feature type="domain" description="B box-type" evidence="6">
    <location>
        <begin position="84"/>
        <end position="130"/>
    </location>
</feature>
<keyword evidence="3" id="KW-0862">Zinc</keyword>
<dbReference type="InterPro" id="IPR017907">
    <property type="entry name" value="Znf_RING_CS"/>
</dbReference>
<organism evidence="7 8">
    <name type="scientific">Mytilus edulis</name>
    <name type="common">Blue mussel</name>
    <dbReference type="NCBI Taxonomy" id="6550"/>
    <lineage>
        <taxon>Eukaryota</taxon>
        <taxon>Metazoa</taxon>
        <taxon>Spiralia</taxon>
        <taxon>Lophotrochozoa</taxon>
        <taxon>Mollusca</taxon>
        <taxon>Bivalvia</taxon>
        <taxon>Autobranchia</taxon>
        <taxon>Pteriomorphia</taxon>
        <taxon>Mytilida</taxon>
        <taxon>Mytiloidea</taxon>
        <taxon>Mytilidae</taxon>
        <taxon>Mytilinae</taxon>
        <taxon>Mytilus</taxon>
    </lineage>
</organism>
<keyword evidence="1" id="KW-0479">Metal-binding</keyword>
<dbReference type="InterPro" id="IPR018957">
    <property type="entry name" value="Znf_C3HC4_RING-type"/>
</dbReference>
<dbReference type="PROSITE" id="PS00518">
    <property type="entry name" value="ZF_RING_1"/>
    <property type="match status" value="1"/>
</dbReference>